<dbReference type="SUPFAM" id="SSF53098">
    <property type="entry name" value="Ribonuclease H-like"/>
    <property type="match status" value="1"/>
</dbReference>
<dbReference type="PANTHER" id="PTHR37984">
    <property type="entry name" value="PROTEIN CBG26694"/>
    <property type="match status" value="1"/>
</dbReference>
<dbReference type="GO" id="GO:0003723">
    <property type="term" value="F:RNA binding"/>
    <property type="evidence" value="ECO:0007669"/>
    <property type="project" value="UniProtKB-KW"/>
</dbReference>
<dbReference type="GO" id="GO:0015074">
    <property type="term" value="P:DNA integration"/>
    <property type="evidence" value="ECO:0007669"/>
    <property type="project" value="InterPro"/>
</dbReference>
<evidence type="ECO:0000313" key="3">
    <source>
        <dbReference type="EMBL" id="MBW0476288.1"/>
    </source>
</evidence>
<dbReference type="Proteomes" id="UP000765509">
    <property type="component" value="Unassembled WGS sequence"/>
</dbReference>
<protein>
    <recommendedName>
        <fullName evidence="2">Integrase catalytic domain-containing protein</fullName>
    </recommendedName>
</protein>
<evidence type="ECO:0000256" key="1">
    <source>
        <dbReference type="ARBA" id="ARBA00022884"/>
    </source>
</evidence>
<keyword evidence="1" id="KW-0694">RNA-binding</keyword>
<reference evidence="3" key="1">
    <citation type="submission" date="2021-03" db="EMBL/GenBank/DDBJ databases">
        <title>Draft genome sequence of rust myrtle Austropuccinia psidii MF-1, a brazilian biotype.</title>
        <authorList>
            <person name="Quecine M.C."/>
            <person name="Pachon D.M.R."/>
            <person name="Bonatelli M.L."/>
            <person name="Correr F.H."/>
            <person name="Franceschini L.M."/>
            <person name="Leite T.F."/>
            <person name="Margarido G.R.A."/>
            <person name="Almeida C.A."/>
            <person name="Ferrarezi J.A."/>
            <person name="Labate C.A."/>
        </authorList>
    </citation>
    <scope>NUCLEOTIDE SEQUENCE</scope>
    <source>
        <strain evidence="3">MF-1</strain>
    </source>
</reference>
<dbReference type="EMBL" id="AVOT02004412">
    <property type="protein sequence ID" value="MBW0476288.1"/>
    <property type="molecule type" value="Genomic_DNA"/>
</dbReference>
<dbReference type="InterPro" id="IPR012337">
    <property type="entry name" value="RNaseH-like_sf"/>
</dbReference>
<sequence>MHWVTELPPSDDRSYNACLAILDTYRKTPIFLTFHKDDTSMDEALLLWNRVISHTGLFKNIISDREPKFKSALLTNLHKWFGTKLSFSRAQHPQNDVLAGKMIKALEEMIRRICAY</sequence>
<dbReference type="PANTHER" id="PTHR37984:SF5">
    <property type="entry name" value="PROTEIN NYNRIN-LIKE"/>
    <property type="match status" value="1"/>
</dbReference>
<keyword evidence="4" id="KW-1185">Reference proteome</keyword>
<dbReference type="InterPro" id="IPR050951">
    <property type="entry name" value="Retrovirus_Pol_polyprotein"/>
</dbReference>
<gene>
    <name evidence="3" type="ORF">O181_016003</name>
</gene>
<dbReference type="PROSITE" id="PS50994">
    <property type="entry name" value="INTEGRASE"/>
    <property type="match status" value="1"/>
</dbReference>
<evidence type="ECO:0000259" key="2">
    <source>
        <dbReference type="PROSITE" id="PS50994"/>
    </source>
</evidence>
<organism evidence="3 4">
    <name type="scientific">Austropuccinia psidii MF-1</name>
    <dbReference type="NCBI Taxonomy" id="1389203"/>
    <lineage>
        <taxon>Eukaryota</taxon>
        <taxon>Fungi</taxon>
        <taxon>Dikarya</taxon>
        <taxon>Basidiomycota</taxon>
        <taxon>Pucciniomycotina</taxon>
        <taxon>Pucciniomycetes</taxon>
        <taxon>Pucciniales</taxon>
        <taxon>Sphaerophragmiaceae</taxon>
        <taxon>Austropuccinia</taxon>
    </lineage>
</organism>
<accession>A0A9Q3GQG7</accession>
<name>A0A9Q3GQG7_9BASI</name>
<dbReference type="GO" id="GO:0005634">
    <property type="term" value="C:nucleus"/>
    <property type="evidence" value="ECO:0007669"/>
    <property type="project" value="UniProtKB-ARBA"/>
</dbReference>
<dbReference type="Gene3D" id="3.30.420.10">
    <property type="entry name" value="Ribonuclease H-like superfamily/Ribonuclease H"/>
    <property type="match status" value="1"/>
</dbReference>
<dbReference type="AlphaFoldDB" id="A0A9Q3GQG7"/>
<dbReference type="OrthoDB" id="2273864at2759"/>
<dbReference type="InterPro" id="IPR001584">
    <property type="entry name" value="Integrase_cat-core"/>
</dbReference>
<dbReference type="InterPro" id="IPR036397">
    <property type="entry name" value="RNaseH_sf"/>
</dbReference>
<proteinExistence type="predicted"/>
<comment type="caution">
    <text evidence="3">The sequence shown here is derived from an EMBL/GenBank/DDBJ whole genome shotgun (WGS) entry which is preliminary data.</text>
</comment>
<evidence type="ECO:0000313" key="4">
    <source>
        <dbReference type="Proteomes" id="UP000765509"/>
    </source>
</evidence>
<feature type="domain" description="Integrase catalytic" evidence="2">
    <location>
        <begin position="1"/>
        <end position="116"/>
    </location>
</feature>